<dbReference type="EMBL" id="CP003630">
    <property type="protein sequence ID" value="AFZ16352.1"/>
    <property type="molecule type" value="Genomic_DNA"/>
</dbReference>
<organism evidence="1 2">
    <name type="scientific">Allocoleopsis franciscana PCC 7113</name>
    <dbReference type="NCBI Taxonomy" id="1173027"/>
    <lineage>
        <taxon>Bacteria</taxon>
        <taxon>Bacillati</taxon>
        <taxon>Cyanobacteriota</taxon>
        <taxon>Cyanophyceae</taxon>
        <taxon>Coleofasciculales</taxon>
        <taxon>Coleofasciculaceae</taxon>
        <taxon>Allocoleopsis</taxon>
        <taxon>Allocoleopsis franciscana</taxon>
    </lineage>
</organism>
<reference evidence="1 2" key="1">
    <citation type="submission" date="2012-06" db="EMBL/GenBank/DDBJ databases">
        <title>Finished chromosome of genome of Microcoleus sp. PCC 7113.</title>
        <authorList>
            <consortium name="US DOE Joint Genome Institute"/>
            <person name="Gugger M."/>
            <person name="Coursin T."/>
            <person name="Rippka R."/>
            <person name="Tandeau De Marsac N."/>
            <person name="Huntemann M."/>
            <person name="Wei C.-L."/>
            <person name="Han J."/>
            <person name="Detter J.C."/>
            <person name="Han C."/>
            <person name="Tapia R."/>
            <person name="Chen A."/>
            <person name="Kyrpides N."/>
            <person name="Mavromatis K."/>
            <person name="Markowitz V."/>
            <person name="Szeto E."/>
            <person name="Ivanova N."/>
            <person name="Pagani I."/>
            <person name="Pati A."/>
            <person name="Goodwin L."/>
            <person name="Nordberg H.P."/>
            <person name="Cantor M.N."/>
            <person name="Hua S.X."/>
            <person name="Woyke T."/>
            <person name="Kerfeld C.A."/>
        </authorList>
    </citation>
    <scope>NUCLEOTIDE SEQUENCE [LARGE SCALE GENOMIC DNA]</scope>
    <source>
        <strain evidence="1 2">PCC 7113</strain>
    </source>
</reference>
<evidence type="ECO:0000313" key="1">
    <source>
        <dbReference type="EMBL" id="AFZ16352.1"/>
    </source>
</evidence>
<dbReference type="KEGG" id="mic:Mic7113_0433"/>
<dbReference type="HOGENOM" id="CLU_2523838_0_0_3"/>
<name>K9WA05_9CYAN</name>
<protein>
    <submittedName>
        <fullName evidence="1">Uncharacterized protein</fullName>
    </submittedName>
</protein>
<proteinExistence type="predicted"/>
<dbReference type="RefSeq" id="WP_015180516.1">
    <property type="nucleotide sequence ID" value="NC_019738.1"/>
</dbReference>
<gene>
    <name evidence="1" type="ORF">Mic7113_0433</name>
</gene>
<keyword evidence="2" id="KW-1185">Reference proteome</keyword>
<dbReference type="STRING" id="1173027.Mic7113_0433"/>
<dbReference type="Proteomes" id="UP000010471">
    <property type="component" value="Chromosome"/>
</dbReference>
<accession>K9WA05</accession>
<sequence length="84" mass="9371">MCVGGVLLLVSCDRRRTICELEATYGDTVREAYHQARHPFDRVWVANILVSKGRESLTLMGLGLMNCSLFQPLCGIERSPSEVT</sequence>
<dbReference type="OrthoDB" id="9800027at2"/>
<evidence type="ECO:0000313" key="2">
    <source>
        <dbReference type="Proteomes" id="UP000010471"/>
    </source>
</evidence>
<dbReference type="AlphaFoldDB" id="K9WA05"/>